<dbReference type="EMBL" id="JBJQND010000015">
    <property type="protein sequence ID" value="KAL3851887.1"/>
    <property type="molecule type" value="Genomic_DNA"/>
</dbReference>
<organism evidence="2 3">
    <name type="scientific">Sinanodonta woodiana</name>
    <name type="common">Chinese pond mussel</name>
    <name type="synonym">Anodonta woodiana</name>
    <dbReference type="NCBI Taxonomy" id="1069815"/>
    <lineage>
        <taxon>Eukaryota</taxon>
        <taxon>Metazoa</taxon>
        <taxon>Spiralia</taxon>
        <taxon>Lophotrochozoa</taxon>
        <taxon>Mollusca</taxon>
        <taxon>Bivalvia</taxon>
        <taxon>Autobranchia</taxon>
        <taxon>Heteroconchia</taxon>
        <taxon>Palaeoheterodonta</taxon>
        <taxon>Unionida</taxon>
        <taxon>Unionoidea</taxon>
        <taxon>Unionidae</taxon>
        <taxon>Unioninae</taxon>
        <taxon>Sinanodonta</taxon>
    </lineage>
</organism>
<comment type="caution">
    <text evidence="2">The sequence shown here is derived from an EMBL/GenBank/DDBJ whole genome shotgun (WGS) entry which is preliminary data.</text>
</comment>
<sequence length="68" mass="7626">AENEAKILLWWHKIFLLLVRHIDFGRSLSICVTVLNNFVHIIKVYGEERSSAGLLGVIGLGRKSPLSP</sequence>
<gene>
    <name evidence="2" type="ORF">ACJMK2_015584</name>
</gene>
<keyword evidence="1" id="KW-0732">Signal</keyword>
<accession>A0ABD3UUH9</accession>
<feature type="signal peptide" evidence="1">
    <location>
        <begin position="1"/>
        <end position="27"/>
    </location>
</feature>
<name>A0ABD3UUH9_SINWO</name>
<dbReference type="AlphaFoldDB" id="A0ABD3UUH9"/>
<feature type="non-terminal residue" evidence="2">
    <location>
        <position position="68"/>
    </location>
</feature>
<dbReference type="Proteomes" id="UP001634394">
    <property type="component" value="Unassembled WGS sequence"/>
</dbReference>
<feature type="non-terminal residue" evidence="2">
    <location>
        <position position="1"/>
    </location>
</feature>
<feature type="chain" id="PRO_5044836023" evidence="1">
    <location>
        <begin position="28"/>
        <end position="68"/>
    </location>
</feature>
<proteinExistence type="predicted"/>
<protein>
    <submittedName>
        <fullName evidence="2">Uncharacterized protein</fullName>
    </submittedName>
</protein>
<evidence type="ECO:0000313" key="2">
    <source>
        <dbReference type="EMBL" id="KAL3851887.1"/>
    </source>
</evidence>
<evidence type="ECO:0000313" key="3">
    <source>
        <dbReference type="Proteomes" id="UP001634394"/>
    </source>
</evidence>
<keyword evidence="3" id="KW-1185">Reference proteome</keyword>
<evidence type="ECO:0000256" key="1">
    <source>
        <dbReference type="SAM" id="SignalP"/>
    </source>
</evidence>
<reference evidence="2 3" key="1">
    <citation type="submission" date="2024-11" db="EMBL/GenBank/DDBJ databases">
        <title>Chromosome-level genome assembly of the freshwater bivalve Anodonta woodiana.</title>
        <authorList>
            <person name="Chen X."/>
        </authorList>
    </citation>
    <scope>NUCLEOTIDE SEQUENCE [LARGE SCALE GENOMIC DNA]</scope>
    <source>
        <strain evidence="2">MN2024</strain>
        <tissue evidence="2">Gills</tissue>
    </source>
</reference>